<reference evidence="1 2" key="1">
    <citation type="submission" date="2024-09" db="EMBL/GenBank/DDBJ databases">
        <title>Laminarin stimulates single cell rates of sulfate reduction while oxygen inhibits transcriptomic activity in coastal marine sediment.</title>
        <authorList>
            <person name="Lindsay M."/>
            <person name="Orcutt B."/>
            <person name="Emerson D."/>
            <person name="Stepanauskas R."/>
            <person name="D'Angelo T."/>
        </authorList>
    </citation>
    <scope>NUCLEOTIDE SEQUENCE [LARGE SCALE GENOMIC DNA]</scope>
    <source>
        <strain evidence="1">SAG AM-311-K15</strain>
    </source>
</reference>
<protein>
    <submittedName>
        <fullName evidence="1">Uncharacterized protein</fullName>
    </submittedName>
</protein>
<evidence type="ECO:0000313" key="1">
    <source>
        <dbReference type="EMBL" id="MFC1851480.1"/>
    </source>
</evidence>
<dbReference type="EMBL" id="JBHPBY010000193">
    <property type="protein sequence ID" value="MFC1851480.1"/>
    <property type="molecule type" value="Genomic_DNA"/>
</dbReference>
<gene>
    <name evidence="1" type="ORF">ACFL27_14890</name>
</gene>
<organism evidence="1 2">
    <name type="scientific">candidate division CSSED10-310 bacterium</name>
    <dbReference type="NCBI Taxonomy" id="2855610"/>
    <lineage>
        <taxon>Bacteria</taxon>
        <taxon>Bacteria division CSSED10-310</taxon>
    </lineage>
</organism>
<sequence>MSFRETEMARLLAFILEYCKRLHHPLLVVELLRKTRELYQKVPLYPGIIQSLLTKVIVADYDSPMLREGTIVIAEEEGKKIGGRIRAINDSGIILEKVSILVSKENHTINPANIVSIISEDVLEKDWPSLVFPDEEVSYEE</sequence>
<proteinExistence type="predicted"/>
<comment type="caution">
    <text evidence="1">The sequence shown here is derived from an EMBL/GenBank/DDBJ whole genome shotgun (WGS) entry which is preliminary data.</text>
</comment>
<name>A0ABV6YZ54_UNCC1</name>
<accession>A0ABV6YZ54</accession>
<evidence type="ECO:0000313" key="2">
    <source>
        <dbReference type="Proteomes" id="UP001594351"/>
    </source>
</evidence>
<dbReference type="Proteomes" id="UP001594351">
    <property type="component" value="Unassembled WGS sequence"/>
</dbReference>
<keyword evidence="2" id="KW-1185">Reference proteome</keyword>